<dbReference type="AlphaFoldDB" id="A0A813GYP9"/>
<evidence type="ECO:0000313" key="1">
    <source>
        <dbReference type="EMBL" id="CAE8630407.1"/>
    </source>
</evidence>
<accession>A0A813GYP9</accession>
<keyword evidence="2" id="KW-1185">Reference proteome</keyword>
<gene>
    <name evidence="1" type="ORF">PGLA1383_LOCUS46748</name>
</gene>
<dbReference type="Proteomes" id="UP000654075">
    <property type="component" value="Unassembled WGS sequence"/>
</dbReference>
<sequence>MSRSTTPSQGRNHDRAAMLPAVAAQQPDSPRRGAGGAGGNAWHEVLDLCKTGFANKMSTLSDSIIREIRAEVQQGVVVLKGEANSMTVGRDRPVSKQLTTLMEKVQQVETEVLERPAVDLTPVLQEVRNSELACLNANRLLGQRLGEMTEMHAQLGDQVKSSGASVMNVLQRIEDKLSQLETRVQQSEDKLLGDVSKVQKTLNGSASQIINEVQKLQQQDDRHYSDLGKSGKDATFQLSQRLDQIAEMSSQIGEQIKIADDRTSEALKSLEDLAKTSEERVTEVSSMQQSLKGSQLQITTEVRKMQQQDDRHYTDFGLSLESQMSEQRVQIFDLKSTLTAFNFEPVHIDMAKARRQVNQDLRMVLGEIGRLQQAAHIDYIQLPGSRNATT</sequence>
<reference evidence="1" key="1">
    <citation type="submission" date="2021-02" db="EMBL/GenBank/DDBJ databases">
        <authorList>
            <person name="Dougan E. K."/>
            <person name="Rhodes N."/>
            <person name="Thang M."/>
            <person name="Chan C."/>
        </authorList>
    </citation>
    <scope>NUCLEOTIDE SEQUENCE</scope>
</reference>
<evidence type="ECO:0000313" key="2">
    <source>
        <dbReference type="Proteomes" id="UP000654075"/>
    </source>
</evidence>
<proteinExistence type="predicted"/>
<organism evidence="1 2">
    <name type="scientific">Polarella glacialis</name>
    <name type="common">Dinoflagellate</name>
    <dbReference type="NCBI Taxonomy" id="89957"/>
    <lineage>
        <taxon>Eukaryota</taxon>
        <taxon>Sar</taxon>
        <taxon>Alveolata</taxon>
        <taxon>Dinophyceae</taxon>
        <taxon>Suessiales</taxon>
        <taxon>Suessiaceae</taxon>
        <taxon>Polarella</taxon>
    </lineage>
</organism>
<feature type="non-terminal residue" evidence="1">
    <location>
        <position position="390"/>
    </location>
</feature>
<name>A0A813GYP9_POLGL</name>
<comment type="caution">
    <text evidence="1">The sequence shown here is derived from an EMBL/GenBank/DDBJ whole genome shotgun (WGS) entry which is preliminary data.</text>
</comment>
<protein>
    <submittedName>
        <fullName evidence="1">Uncharacterized protein</fullName>
    </submittedName>
</protein>
<dbReference type="EMBL" id="CAJNNV010029868">
    <property type="protein sequence ID" value="CAE8630407.1"/>
    <property type="molecule type" value="Genomic_DNA"/>
</dbReference>